<protein>
    <submittedName>
        <fullName evidence="2">Uncharacterized protein</fullName>
    </submittedName>
</protein>
<evidence type="ECO:0000256" key="1">
    <source>
        <dbReference type="SAM" id="MobiDB-lite"/>
    </source>
</evidence>
<dbReference type="EMBL" id="CABIKO010000641">
    <property type="protein sequence ID" value="VVA38419.1"/>
    <property type="molecule type" value="Genomic_DNA"/>
</dbReference>
<gene>
    <name evidence="2" type="ORF">ALMOND_2B023351</name>
</gene>
<dbReference type="AlphaFoldDB" id="A0A5E4GEX6"/>
<evidence type="ECO:0000313" key="2">
    <source>
        <dbReference type="EMBL" id="VVA38419.1"/>
    </source>
</evidence>
<name>A0A5E4GEX6_PRUDU</name>
<dbReference type="Gramene" id="VVA38419">
    <property type="protein sequence ID" value="VVA38419"/>
    <property type="gene ID" value="Prudul26B023351"/>
</dbReference>
<proteinExistence type="predicted"/>
<evidence type="ECO:0000313" key="3">
    <source>
        <dbReference type="Proteomes" id="UP000327085"/>
    </source>
</evidence>
<sequence length="126" mass="14152">MVQMYSGKMQQKLHEVEGINNRVRGDEEKMFEDAKKVVYARLFDESNVEVRGLKITKPWAEGQSSRPAKTTIEEHSSNPTIIEDESPKLVEPIMEGQSSKPSKADDEAEGVHNLLNLSPLKGDKDV</sequence>
<feature type="region of interest" description="Disordered" evidence="1">
    <location>
        <begin position="60"/>
        <end position="126"/>
    </location>
</feature>
<reference evidence="3" key="1">
    <citation type="journal article" date="2020" name="Plant J.">
        <title>Transposons played a major role in the diversification between the closely related almond and peach genomes: results from the almond genome sequence.</title>
        <authorList>
            <person name="Alioto T."/>
            <person name="Alexiou K.G."/>
            <person name="Bardil A."/>
            <person name="Barteri F."/>
            <person name="Castanera R."/>
            <person name="Cruz F."/>
            <person name="Dhingra A."/>
            <person name="Duval H."/>
            <person name="Fernandez I Marti A."/>
            <person name="Frias L."/>
            <person name="Galan B."/>
            <person name="Garcia J.L."/>
            <person name="Howad W."/>
            <person name="Gomez-Garrido J."/>
            <person name="Gut M."/>
            <person name="Julca I."/>
            <person name="Morata J."/>
            <person name="Puigdomenech P."/>
            <person name="Ribeca P."/>
            <person name="Rubio Cabetas M.J."/>
            <person name="Vlasova A."/>
            <person name="Wirthensohn M."/>
            <person name="Garcia-Mas J."/>
            <person name="Gabaldon T."/>
            <person name="Casacuberta J.M."/>
            <person name="Arus P."/>
        </authorList>
    </citation>
    <scope>NUCLEOTIDE SEQUENCE [LARGE SCALE GENOMIC DNA]</scope>
    <source>
        <strain evidence="3">cv. Texas</strain>
    </source>
</reference>
<dbReference type="InParanoid" id="A0A5E4GEX6"/>
<dbReference type="Proteomes" id="UP000327085">
    <property type="component" value="Chromosome 3"/>
</dbReference>
<organism evidence="2 3">
    <name type="scientific">Prunus dulcis</name>
    <name type="common">Almond</name>
    <name type="synonym">Amygdalus dulcis</name>
    <dbReference type="NCBI Taxonomy" id="3755"/>
    <lineage>
        <taxon>Eukaryota</taxon>
        <taxon>Viridiplantae</taxon>
        <taxon>Streptophyta</taxon>
        <taxon>Embryophyta</taxon>
        <taxon>Tracheophyta</taxon>
        <taxon>Spermatophyta</taxon>
        <taxon>Magnoliopsida</taxon>
        <taxon>eudicotyledons</taxon>
        <taxon>Gunneridae</taxon>
        <taxon>Pentapetalae</taxon>
        <taxon>rosids</taxon>
        <taxon>fabids</taxon>
        <taxon>Rosales</taxon>
        <taxon>Rosaceae</taxon>
        <taxon>Amygdaloideae</taxon>
        <taxon>Amygdaleae</taxon>
        <taxon>Prunus</taxon>
    </lineage>
</organism>
<accession>A0A5E4GEX6</accession>